<protein>
    <submittedName>
        <fullName evidence="1">Uncharacterized protein</fullName>
    </submittedName>
</protein>
<geneLocation type="plasmid" evidence="1">
    <name>pGD81-1</name>
</geneLocation>
<name>A0A1X9QDB5_ECOLX</name>
<dbReference type="AlphaFoldDB" id="A0A1X9QDB5"/>
<dbReference type="EMBL" id="KY446064">
    <property type="protein sequence ID" value="ARQ20538.1"/>
    <property type="molecule type" value="Genomic_DNA"/>
</dbReference>
<evidence type="ECO:0000313" key="1">
    <source>
        <dbReference type="EMBL" id="ARQ20538.1"/>
    </source>
</evidence>
<accession>A0A1X9QDB5</accession>
<keyword evidence="1" id="KW-0614">Plasmid</keyword>
<proteinExistence type="predicted"/>
<dbReference type="RefSeq" id="WP_094318521.1">
    <property type="nucleotide sequence ID" value="NZ_CP068036.1"/>
</dbReference>
<sequence>MTLPKFDKHNEIEGNYSINQARDMVGKTIESIDIGIAESHPRLHQRELLIISFTDGTKLAISIGSNVQNIISDLNNNGKVDLKPNDFHTDLDLTWQR</sequence>
<organism evidence="1">
    <name type="scientific">Escherichia coli</name>
    <dbReference type="NCBI Taxonomy" id="562"/>
    <lineage>
        <taxon>Bacteria</taxon>
        <taxon>Pseudomonadati</taxon>
        <taxon>Pseudomonadota</taxon>
        <taxon>Gammaproteobacteria</taxon>
        <taxon>Enterobacterales</taxon>
        <taxon>Enterobacteriaceae</taxon>
        <taxon>Escherichia</taxon>
    </lineage>
</organism>
<reference evidence="1" key="1">
    <citation type="submission" date="2017-01" db="EMBL/GenBank/DDBJ databases">
        <title>Expanding landscapes of the diversified mcr-1-bearing plasmid reservoirs amongst gut microbiota.</title>
        <authorList>
            <person name="Wang Q."/>
            <person name="Sun J."/>
            <person name="Li J."/>
            <person name="Ding Y."/>
            <person name="Li X.-P."/>
            <person name="Lin J."/>
            <person name="Hassan B."/>
            <person name="Feng Y."/>
        </authorList>
    </citation>
    <scope>NUCLEOTIDE SEQUENCE</scope>
    <source>
        <strain evidence="1">GD81</strain>
        <plasmid evidence="1">pGD81-1</plasmid>
    </source>
</reference>